<dbReference type="CDD" id="cd01846">
    <property type="entry name" value="fatty_acyltransferase_like"/>
    <property type="match status" value="1"/>
</dbReference>
<keyword evidence="1" id="KW-0378">Hydrolase</keyword>
<protein>
    <submittedName>
        <fullName evidence="2">Thermolabile hemolysin</fullName>
    </submittedName>
</protein>
<dbReference type="InterPro" id="IPR051058">
    <property type="entry name" value="GDSL_Est/Lipase"/>
</dbReference>
<gene>
    <name evidence="2" type="ORF">A0J61_08470</name>
</gene>
<dbReference type="SUPFAM" id="SSF52266">
    <property type="entry name" value="SGNH hydrolase"/>
    <property type="match status" value="1"/>
</dbReference>
<keyword evidence="3" id="KW-1185">Reference proteome</keyword>
<dbReference type="InParanoid" id="A0A1C7N309"/>
<dbReference type="Pfam" id="PF00657">
    <property type="entry name" value="Lipase_GDSL"/>
    <property type="match status" value="1"/>
</dbReference>
<dbReference type="InterPro" id="IPR036514">
    <property type="entry name" value="SGNH_hydro_sf"/>
</dbReference>
<name>A0A1C7N309_9FUNG</name>
<dbReference type="OrthoDB" id="1600564at2759"/>
<proteinExistence type="predicted"/>
<comment type="caution">
    <text evidence="2">The sequence shown here is derived from an EMBL/GenBank/DDBJ whole genome shotgun (WGS) entry which is preliminary data.</text>
</comment>
<dbReference type="AlphaFoldDB" id="A0A1C7N309"/>
<accession>A0A1C7N309</accession>
<dbReference type="GO" id="GO:0016788">
    <property type="term" value="F:hydrolase activity, acting on ester bonds"/>
    <property type="evidence" value="ECO:0007669"/>
    <property type="project" value="InterPro"/>
</dbReference>
<dbReference type="PANTHER" id="PTHR45648">
    <property type="entry name" value="GDSL LIPASE/ACYLHYDROLASE FAMILY PROTEIN (AFU_ORTHOLOGUE AFUA_4G14700)"/>
    <property type="match status" value="1"/>
</dbReference>
<organism evidence="2 3">
    <name type="scientific">Choanephora cucurbitarum</name>
    <dbReference type="NCBI Taxonomy" id="101091"/>
    <lineage>
        <taxon>Eukaryota</taxon>
        <taxon>Fungi</taxon>
        <taxon>Fungi incertae sedis</taxon>
        <taxon>Mucoromycota</taxon>
        <taxon>Mucoromycotina</taxon>
        <taxon>Mucoromycetes</taxon>
        <taxon>Mucorales</taxon>
        <taxon>Mucorineae</taxon>
        <taxon>Choanephoraceae</taxon>
        <taxon>Choanephoroideae</taxon>
        <taxon>Choanephora</taxon>
    </lineage>
</organism>
<evidence type="ECO:0000313" key="2">
    <source>
        <dbReference type="EMBL" id="OBZ83480.1"/>
    </source>
</evidence>
<sequence length="259" mass="30005">MKRSQYTSIYAFGDSYTDNFSSTPYRQEQGQRYSNGPLWIENLANQFNASLYDFARSGATSNNSLIFRSTQDVNAQITAYNQSDVIQQSKSDALYCFWIGVNDIDVLFQQYPTNTTERQSILDQIIDSVQSELTRLYDIGAQQILLMGLIPLQELPKYNSTSSEMRDNLRSLVLDYNARLMAIQQRWTKKMIFFDTYQQFYQLFDSDTIAKNTKIDCGQGKVCDRLTDNINSYIWWDHLHPTASTHKKITEAILNMTNL</sequence>
<feature type="non-terminal residue" evidence="2">
    <location>
        <position position="259"/>
    </location>
</feature>
<evidence type="ECO:0000313" key="3">
    <source>
        <dbReference type="Proteomes" id="UP000093000"/>
    </source>
</evidence>
<dbReference type="PANTHER" id="PTHR45648:SF22">
    <property type="entry name" value="GDSL LIPASE_ACYLHYDROLASE FAMILY PROTEIN (AFU_ORTHOLOGUE AFUA_4G14700)"/>
    <property type="match status" value="1"/>
</dbReference>
<dbReference type="STRING" id="101091.A0A1C7N309"/>
<reference evidence="2 3" key="1">
    <citation type="submission" date="2016-03" db="EMBL/GenBank/DDBJ databases">
        <title>Choanephora cucurbitarum.</title>
        <authorList>
            <person name="Min B."/>
            <person name="Park H."/>
            <person name="Park J.-H."/>
            <person name="Shin H.-D."/>
            <person name="Choi I.-G."/>
        </authorList>
    </citation>
    <scope>NUCLEOTIDE SEQUENCE [LARGE SCALE GENOMIC DNA]</scope>
    <source>
        <strain evidence="2 3">KUS-F28377</strain>
    </source>
</reference>
<dbReference type="EMBL" id="LUGH01000655">
    <property type="protein sequence ID" value="OBZ83480.1"/>
    <property type="molecule type" value="Genomic_DNA"/>
</dbReference>
<dbReference type="InterPro" id="IPR001087">
    <property type="entry name" value="GDSL"/>
</dbReference>
<dbReference type="Gene3D" id="3.40.50.1110">
    <property type="entry name" value="SGNH hydrolase"/>
    <property type="match status" value="1"/>
</dbReference>
<dbReference type="Proteomes" id="UP000093000">
    <property type="component" value="Unassembled WGS sequence"/>
</dbReference>
<evidence type="ECO:0000256" key="1">
    <source>
        <dbReference type="ARBA" id="ARBA00022801"/>
    </source>
</evidence>